<name>A0A327JTN2_9HYPH</name>
<proteinExistence type="predicted"/>
<evidence type="ECO:0000313" key="4">
    <source>
        <dbReference type="Proteomes" id="UP000249299"/>
    </source>
</evidence>
<sequence length="390" mass="43353">MRPAVHGRGAHRNLSCIRIPRYFPAFERIDVTKGSSLRRGGLLACALAGLFLLPGTGFAEVPPGGWQSIHNVDHPLVGRIWSLRENREVSAKELVDSLAGANSVLLGEIHDNPDHHSLQAWAIRQLLDRGGRPAVVFEMVPQDLAGTLAAYLKRSRRNPADLGKVLEWNERGWPDWKIYQPIAEVALAANLPIKAGDVARDLQRQVGQKGIKAVSPGDRERLMMDRPLEPAAEEGLLETLHAGHCGMMPKEALRPMLGVQRLRDAVMADTVLLESAEQLGSVLIAGAGHVRRDWAVPWYLAKRAPKLRVRSLAFIEAMADKPAVTDYLDAEADGVGTDRPIYDFVWFTPRATLVDHCAQLRERFRKRQEERQSEEKAQEKGDAVVEDTEQ</sequence>
<comment type="caution">
    <text evidence="3">The sequence shown here is derived from an EMBL/GenBank/DDBJ whole genome shotgun (WGS) entry which is preliminary data.</text>
</comment>
<dbReference type="AlphaFoldDB" id="A0A327JTN2"/>
<dbReference type="OrthoDB" id="9795827at2"/>
<dbReference type="Proteomes" id="UP000249299">
    <property type="component" value="Unassembled WGS sequence"/>
</dbReference>
<organism evidence="3 4">
    <name type="scientific">Rhodobium orientis</name>
    <dbReference type="NCBI Taxonomy" id="34017"/>
    <lineage>
        <taxon>Bacteria</taxon>
        <taxon>Pseudomonadati</taxon>
        <taxon>Pseudomonadota</taxon>
        <taxon>Alphaproteobacteria</taxon>
        <taxon>Hyphomicrobiales</taxon>
        <taxon>Rhodobiaceae</taxon>
        <taxon>Rhodobium</taxon>
    </lineage>
</organism>
<protein>
    <recommendedName>
        <fullName evidence="2">Haem-binding uptake Tiki superfamily ChaN domain-containing protein</fullName>
    </recommendedName>
</protein>
<gene>
    <name evidence="3" type="ORF">CH339_05420</name>
</gene>
<feature type="region of interest" description="Disordered" evidence="1">
    <location>
        <begin position="366"/>
        <end position="390"/>
    </location>
</feature>
<dbReference type="Gene3D" id="3.40.50.11550">
    <property type="match status" value="2"/>
</dbReference>
<reference evidence="3 4" key="1">
    <citation type="submission" date="2017-07" db="EMBL/GenBank/DDBJ databases">
        <title>Draft Genome Sequences of Select Purple Nonsulfur Bacteria.</title>
        <authorList>
            <person name="Lasarre B."/>
            <person name="Mckinlay J.B."/>
        </authorList>
    </citation>
    <scope>NUCLEOTIDE SEQUENCE [LARGE SCALE GENOMIC DNA]</scope>
    <source>
        <strain evidence="3 4">DSM 11290</strain>
    </source>
</reference>
<evidence type="ECO:0000259" key="2">
    <source>
        <dbReference type="Pfam" id="PF04187"/>
    </source>
</evidence>
<dbReference type="EMBL" id="NPEV01000007">
    <property type="protein sequence ID" value="RAI28834.1"/>
    <property type="molecule type" value="Genomic_DNA"/>
</dbReference>
<feature type="compositionally biased region" description="Basic and acidic residues" evidence="1">
    <location>
        <begin position="366"/>
        <end position="383"/>
    </location>
</feature>
<dbReference type="CDD" id="cd14727">
    <property type="entry name" value="ChanN-like"/>
    <property type="match status" value="1"/>
</dbReference>
<dbReference type="InterPro" id="IPR007314">
    <property type="entry name" value="Cofac_haem-bd_dom"/>
</dbReference>
<dbReference type="Pfam" id="PF04187">
    <property type="entry name" value="Cofac_haem_bdg"/>
    <property type="match status" value="1"/>
</dbReference>
<evidence type="ECO:0000313" key="3">
    <source>
        <dbReference type="EMBL" id="RAI28834.1"/>
    </source>
</evidence>
<feature type="domain" description="Haem-binding uptake Tiki superfamily ChaN" evidence="2">
    <location>
        <begin position="94"/>
        <end position="300"/>
    </location>
</feature>
<dbReference type="SUPFAM" id="SSF159501">
    <property type="entry name" value="EreA/ChaN-like"/>
    <property type="match status" value="1"/>
</dbReference>
<evidence type="ECO:0000256" key="1">
    <source>
        <dbReference type="SAM" id="MobiDB-lite"/>
    </source>
</evidence>
<keyword evidence="4" id="KW-1185">Reference proteome</keyword>
<accession>A0A327JTN2</accession>